<evidence type="ECO:0000256" key="2">
    <source>
        <dbReference type="ARBA" id="ARBA00009347"/>
    </source>
</evidence>
<protein>
    <submittedName>
        <fullName evidence="9">Acyl-CoA dehydrogenase family protein</fullName>
    </submittedName>
</protein>
<dbReference type="InterPro" id="IPR052547">
    <property type="entry name" value="Mito_Isobutyryl-CoADH"/>
</dbReference>
<dbReference type="InterPro" id="IPR046373">
    <property type="entry name" value="Acyl-CoA_Oxase/DH_mid-dom_sf"/>
</dbReference>
<keyword evidence="10" id="KW-1185">Reference proteome</keyword>
<dbReference type="RefSeq" id="WP_368381186.1">
    <property type="nucleotide sequence ID" value="NZ_JBFRYA010000006.1"/>
</dbReference>
<name>A0ABV3U5C8_9GAMM</name>
<evidence type="ECO:0000313" key="9">
    <source>
        <dbReference type="EMBL" id="MEX1668920.1"/>
    </source>
</evidence>
<comment type="similarity">
    <text evidence="2 5">Belongs to the acyl-CoA dehydrogenase family.</text>
</comment>
<reference evidence="9 10" key="1">
    <citation type="journal article" date="2011" name="Int. J. Syst. Evol. Microbiol.">
        <title>Zhongshania antarctica gen. nov., sp. nov. and Zhongshania guokunii sp. nov., gammaproteobacteria respectively isolated from coastal attached (fast) ice and surface seawater of the Antarctic.</title>
        <authorList>
            <person name="Li H.J."/>
            <person name="Zhang X.Y."/>
            <person name="Chen C.X."/>
            <person name="Zhang Y.J."/>
            <person name="Gao Z.M."/>
            <person name="Yu Y."/>
            <person name="Chen X.L."/>
            <person name="Chen B."/>
            <person name="Zhang Y.Z."/>
        </authorList>
    </citation>
    <scope>NUCLEOTIDE SEQUENCE [LARGE SCALE GENOMIC DNA]</scope>
    <source>
        <strain evidence="9 10">ZS6-22T</strain>
    </source>
</reference>
<feature type="domain" description="Acyl-CoA oxidase/dehydrogenase middle" evidence="7">
    <location>
        <begin position="122"/>
        <end position="215"/>
    </location>
</feature>
<evidence type="ECO:0000259" key="7">
    <source>
        <dbReference type="Pfam" id="PF02770"/>
    </source>
</evidence>
<dbReference type="InterPro" id="IPR036250">
    <property type="entry name" value="AcylCo_DH-like_C"/>
</dbReference>
<dbReference type="PROSITE" id="PS00073">
    <property type="entry name" value="ACYL_COA_DH_2"/>
    <property type="match status" value="1"/>
</dbReference>
<evidence type="ECO:0000256" key="4">
    <source>
        <dbReference type="ARBA" id="ARBA00022827"/>
    </source>
</evidence>
<organism evidence="9 10">
    <name type="scientific">Zhongshania guokunii</name>
    <dbReference type="NCBI Taxonomy" id="641783"/>
    <lineage>
        <taxon>Bacteria</taxon>
        <taxon>Pseudomonadati</taxon>
        <taxon>Pseudomonadota</taxon>
        <taxon>Gammaproteobacteria</taxon>
        <taxon>Cellvibrionales</taxon>
        <taxon>Spongiibacteraceae</taxon>
        <taxon>Zhongshania</taxon>
    </lineage>
</organism>
<dbReference type="Gene3D" id="2.40.110.10">
    <property type="entry name" value="Butyryl-CoA Dehydrogenase, subunit A, domain 2"/>
    <property type="match status" value="1"/>
</dbReference>
<dbReference type="PANTHER" id="PTHR43831:SF1">
    <property type="entry name" value="ISOBUTYRYL-COA DEHYDROGENASE, MITOCHONDRIAL"/>
    <property type="match status" value="1"/>
</dbReference>
<dbReference type="Pfam" id="PF00441">
    <property type="entry name" value="Acyl-CoA_dh_1"/>
    <property type="match status" value="1"/>
</dbReference>
<gene>
    <name evidence="9" type="ORF">AB4876_08345</name>
</gene>
<dbReference type="InterPro" id="IPR006091">
    <property type="entry name" value="Acyl-CoA_Oxase/DH_mid-dom"/>
</dbReference>
<sequence>MDFNLSDDQKAFAESARSFADGVFKPNAAQWDAEHIFPKDALKQAGELGFMGMYTPEDAGGLGMSRLDTSVIVEELARGCTSTAAFLTIHNMATSMVGTYGKPALIEEWCGDLVMGEKLASYCLTEPSAGSDAGSLRSTARADGDNYIVNGSKMFISGAGSTDLLVVMLRTGGDGPKGISAFAIPANAPGVSYGKKEEKMGWNSQPTRTVSFEDVVVPAANMLGSEGQGFKIAMKGLDGGRINIATCSIGTAQAALEATIEYVKERKQFGQAIADFQNTQFKLADMTTDLVAARQMVRLAAFKLDSGDPEASTYCAMAKRFATDACFTICNDALQLHGGYGYIKEYPLERHVRDSRVHQILEGTNEIMRVIIGRRLLIDGALEVIK</sequence>
<dbReference type="InterPro" id="IPR037069">
    <property type="entry name" value="AcylCoA_DH/ox_N_sf"/>
</dbReference>
<comment type="caution">
    <text evidence="9">The sequence shown here is derived from an EMBL/GenBank/DDBJ whole genome shotgun (WGS) entry which is preliminary data.</text>
</comment>
<dbReference type="PIRSF" id="PIRSF016578">
    <property type="entry name" value="HsaA"/>
    <property type="match status" value="1"/>
</dbReference>
<dbReference type="PANTHER" id="PTHR43831">
    <property type="entry name" value="ISOBUTYRYL-COA DEHYDROGENASE"/>
    <property type="match status" value="1"/>
</dbReference>
<dbReference type="Pfam" id="PF02771">
    <property type="entry name" value="Acyl-CoA_dh_N"/>
    <property type="match status" value="1"/>
</dbReference>
<keyword evidence="3 5" id="KW-0285">Flavoprotein</keyword>
<dbReference type="InterPro" id="IPR006089">
    <property type="entry name" value="Acyl-CoA_DH_CS"/>
</dbReference>
<dbReference type="SUPFAM" id="SSF56645">
    <property type="entry name" value="Acyl-CoA dehydrogenase NM domain-like"/>
    <property type="match status" value="1"/>
</dbReference>
<keyword evidence="5" id="KW-0560">Oxidoreductase</keyword>
<dbReference type="SUPFAM" id="SSF47203">
    <property type="entry name" value="Acyl-CoA dehydrogenase C-terminal domain-like"/>
    <property type="match status" value="1"/>
</dbReference>
<evidence type="ECO:0000313" key="10">
    <source>
        <dbReference type="Proteomes" id="UP001557485"/>
    </source>
</evidence>
<keyword evidence="4 5" id="KW-0274">FAD</keyword>
<evidence type="ECO:0000259" key="6">
    <source>
        <dbReference type="Pfam" id="PF00441"/>
    </source>
</evidence>
<accession>A0ABV3U5C8</accession>
<dbReference type="PROSITE" id="PS00072">
    <property type="entry name" value="ACYL_COA_DH_1"/>
    <property type="match status" value="1"/>
</dbReference>
<dbReference type="Pfam" id="PF02770">
    <property type="entry name" value="Acyl-CoA_dh_M"/>
    <property type="match status" value="1"/>
</dbReference>
<dbReference type="InterPro" id="IPR013786">
    <property type="entry name" value="AcylCoA_DH/ox_N"/>
</dbReference>
<dbReference type="Proteomes" id="UP001557485">
    <property type="component" value="Unassembled WGS sequence"/>
</dbReference>
<comment type="cofactor">
    <cofactor evidence="1 5">
        <name>FAD</name>
        <dbReference type="ChEBI" id="CHEBI:57692"/>
    </cofactor>
</comment>
<feature type="domain" description="Acyl-CoA dehydrogenase/oxidase N-terminal" evidence="8">
    <location>
        <begin position="6"/>
        <end position="117"/>
    </location>
</feature>
<evidence type="ECO:0000256" key="5">
    <source>
        <dbReference type="RuleBase" id="RU362125"/>
    </source>
</evidence>
<dbReference type="Gene3D" id="1.10.540.10">
    <property type="entry name" value="Acyl-CoA dehydrogenase/oxidase, N-terminal domain"/>
    <property type="match status" value="1"/>
</dbReference>
<dbReference type="InterPro" id="IPR009100">
    <property type="entry name" value="AcylCoA_DH/oxidase_NM_dom_sf"/>
</dbReference>
<dbReference type="Gene3D" id="1.20.140.10">
    <property type="entry name" value="Butyryl-CoA Dehydrogenase, subunit A, domain 3"/>
    <property type="match status" value="1"/>
</dbReference>
<dbReference type="EMBL" id="JBFRYA010000006">
    <property type="protein sequence ID" value="MEX1668920.1"/>
    <property type="molecule type" value="Genomic_DNA"/>
</dbReference>
<evidence type="ECO:0000259" key="8">
    <source>
        <dbReference type="Pfam" id="PF02771"/>
    </source>
</evidence>
<evidence type="ECO:0000256" key="3">
    <source>
        <dbReference type="ARBA" id="ARBA00022630"/>
    </source>
</evidence>
<feature type="domain" description="Acyl-CoA dehydrogenase/oxidase C-terminal" evidence="6">
    <location>
        <begin position="227"/>
        <end position="377"/>
    </location>
</feature>
<proteinExistence type="inferred from homology"/>
<dbReference type="InterPro" id="IPR009075">
    <property type="entry name" value="AcylCo_DH/oxidase_C"/>
</dbReference>
<evidence type="ECO:0000256" key="1">
    <source>
        <dbReference type="ARBA" id="ARBA00001974"/>
    </source>
</evidence>